<dbReference type="KEGG" id="msto:MSTO_07580"/>
<sequence length="48" mass="5048">MVAAVTNLMPVSMIQPEDVSDAVLWLVSDQAKYVTGVALPVDAGFAVK</sequence>
<gene>
    <name evidence="1" type="ORF">MSTO_07580</name>
</gene>
<dbReference type="InterPro" id="IPR036291">
    <property type="entry name" value="NAD(P)-bd_dom_sf"/>
</dbReference>
<dbReference type="Proteomes" id="UP000467130">
    <property type="component" value="Chromosome"/>
</dbReference>
<organism evidence="1 2">
    <name type="scientific">Mycobacterium stomatepiae</name>
    <dbReference type="NCBI Taxonomy" id="470076"/>
    <lineage>
        <taxon>Bacteria</taxon>
        <taxon>Bacillati</taxon>
        <taxon>Actinomycetota</taxon>
        <taxon>Actinomycetes</taxon>
        <taxon>Mycobacteriales</taxon>
        <taxon>Mycobacteriaceae</taxon>
        <taxon>Mycobacterium</taxon>
        <taxon>Mycobacterium simiae complex</taxon>
    </lineage>
</organism>
<reference evidence="1 2" key="1">
    <citation type="journal article" date="2019" name="Emerg. Microbes Infect.">
        <title>Comprehensive subspecies identification of 175 nontuberculous mycobacteria species based on 7547 genomic profiles.</title>
        <authorList>
            <person name="Matsumoto Y."/>
            <person name="Kinjo T."/>
            <person name="Motooka D."/>
            <person name="Nabeya D."/>
            <person name="Jung N."/>
            <person name="Uechi K."/>
            <person name="Horii T."/>
            <person name="Iida T."/>
            <person name="Fujita J."/>
            <person name="Nakamura S."/>
        </authorList>
    </citation>
    <scope>NUCLEOTIDE SEQUENCE [LARGE SCALE GENOMIC DNA]</scope>
    <source>
        <strain evidence="1 2">JCM 17783</strain>
    </source>
</reference>
<evidence type="ECO:0008006" key="3">
    <source>
        <dbReference type="Google" id="ProtNLM"/>
    </source>
</evidence>
<dbReference type="InterPro" id="IPR002347">
    <property type="entry name" value="SDR_fam"/>
</dbReference>
<protein>
    <recommendedName>
        <fullName evidence="3">3-ketoacyl-ACP reductase</fullName>
    </recommendedName>
</protein>
<proteinExistence type="predicted"/>
<dbReference type="Pfam" id="PF13561">
    <property type="entry name" value="adh_short_C2"/>
    <property type="match status" value="1"/>
</dbReference>
<evidence type="ECO:0000313" key="2">
    <source>
        <dbReference type="Proteomes" id="UP000467130"/>
    </source>
</evidence>
<dbReference type="AlphaFoldDB" id="A0A7I7Q2L8"/>
<dbReference type="Gene3D" id="3.40.50.720">
    <property type="entry name" value="NAD(P)-binding Rossmann-like Domain"/>
    <property type="match status" value="1"/>
</dbReference>
<accession>A0A7I7Q2L8</accession>
<name>A0A7I7Q2L8_9MYCO</name>
<dbReference type="SUPFAM" id="SSF51735">
    <property type="entry name" value="NAD(P)-binding Rossmann-fold domains"/>
    <property type="match status" value="1"/>
</dbReference>
<keyword evidence="2" id="KW-1185">Reference proteome</keyword>
<evidence type="ECO:0000313" key="1">
    <source>
        <dbReference type="EMBL" id="BBY20553.1"/>
    </source>
</evidence>
<dbReference type="EMBL" id="AP022587">
    <property type="protein sequence ID" value="BBY20553.1"/>
    <property type="molecule type" value="Genomic_DNA"/>
</dbReference>